<protein>
    <recommendedName>
        <fullName evidence="3">Single-stranded DNA-binding protein</fullName>
    </recommendedName>
</protein>
<dbReference type="RefSeq" id="WP_092100538.1">
    <property type="nucleotide sequence ID" value="NZ_CP047198.1"/>
</dbReference>
<reference evidence="5 6" key="1">
    <citation type="submission" date="2021-06" db="EMBL/GenBank/DDBJ databases">
        <title>FDA dAtabase for Regulatory Grade micrObial Sequences (FDA-ARGOS): Supporting development and validation of Infectious Disease Dx tests.</title>
        <authorList>
            <person name="Sproer C."/>
            <person name="Gronow S."/>
            <person name="Severitt S."/>
            <person name="Schroder I."/>
            <person name="Tallon L."/>
            <person name="Sadzewicz L."/>
            <person name="Zhao X."/>
            <person name="Boylan J."/>
            <person name="Ott S."/>
            <person name="Bowen H."/>
            <person name="Vavikolanu K."/>
            <person name="Mehta A."/>
            <person name="Aluvathingal J."/>
            <person name="Nadendla S."/>
            <person name="Lowell S."/>
            <person name="Myers T."/>
            <person name="Yan Y."/>
        </authorList>
    </citation>
    <scope>NUCLEOTIDE SEQUENCE [LARGE SCALE GENOMIC DNA]</scope>
    <source>
        <strain evidence="5 6">FDAARGOS 1425</strain>
    </source>
</reference>
<dbReference type="GeneID" id="92748969"/>
<evidence type="ECO:0000313" key="6">
    <source>
        <dbReference type="Proteomes" id="UP000683520"/>
    </source>
</evidence>
<evidence type="ECO:0000256" key="1">
    <source>
        <dbReference type="ARBA" id="ARBA00023125"/>
    </source>
</evidence>
<evidence type="ECO:0000313" key="5">
    <source>
        <dbReference type="EMBL" id="QXB18924.1"/>
    </source>
</evidence>
<evidence type="ECO:0000256" key="2">
    <source>
        <dbReference type="PROSITE-ProRule" id="PRU00252"/>
    </source>
</evidence>
<gene>
    <name evidence="5" type="ORF">I6L55_02110</name>
</gene>
<dbReference type="InterPro" id="IPR012340">
    <property type="entry name" value="NA-bd_OB-fold"/>
</dbReference>
<dbReference type="Gene3D" id="2.40.50.140">
    <property type="entry name" value="Nucleic acid-binding proteins"/>
    <property type="match status" value="1"/>
</dbReference>
<dbReference type="SUPFAM" id="SSF50249">
    <property type="entry name" value="Nucleic acid-binding proteins"/>
    <property type="match status" value="1"/>
</dbReference>
<dbReference type="Proteomes" id="UP000683520">
    <property type="component" value="Chromosome"/>
</dbReference>
<dbReference type="Pfam" id="PF00436">
    <property type="entry name" value="SSB"/>
    <property type="match status" value="1"/>
</dbReference>
<evidence type="ECO:0000256" key="3">
    <source>
        <dbReference type="RuleBase" id="RU000524"/>
    </source>
</evidence>
<evidence type="ECO:0000256" key="4">
    <source>
        <dbReference type="SAM" id="MobiDB-lite"/>
    </source>
</evidence>
<feature type="region of interest" description="Disordered" evidence="4">
    <location>
        <begin position="152"/>
        <end position="205"/>
    </location>
</feature>
<dbReference type="EMBL" id="CP077302">
    <property type="protein sequence ID" value="QXB18924.1"/>
    <property type="molecule type" value="Genomic_DNA"/>
</dbReference>
<dbReference type="CDD" id="cd04496">
    <property type="entry name" value="SSB_OBF"/>
    <property type="match status" value="1"/>
</dbReference>
<dbReference type="PANTHER" id="PTHR10302">
    <property type="entry name" value="SINGLE-STRANDED DNA-BINDING PROTEIN"/>
    <property type="match status" value="1"/>
</dbReference>
<dbReference type="GO" id="GO:0003677">
    <property type="term" value="F:DNA binding"/>
    <property type="evidence" value="ECO:0007669"/>
    <property type="project" value="UniProtKB-KW"/>
</dbReference>
<dbReference type="PROSITE" id="PS50935">
    <property type="entry name" value="SSB"/>
    <property type="match status" value="1"/>
</dbReference>
<dbReference type="InterPro" id="IPR011344">
    <property type="entry name" value="ssDNA-bd"/>
</dbReference>
<organism evidence="5 6">
    <name type="scientific">Corynebacterium coyleae</name>
    <dbReference type="NCBI Taxonomy" id="53374"/>
    <lineage>
        <taxon>Bacteria</taxon>
        <taxon>Bacillati</taxon>
        <taxon>Actinomycetota</taxon>
        <taxon>Actinomycetes</taxon>
        <taxon>Mycobacteriales</taxon>
        <taxon>Corynebacteriaceae</taxon>
        <taxon>Corynebacterium</taxon>
    </lineage>
</organism>
<sequence>MSQNTIRLIGNLTDDPKLVLFASGATVTKMRLASSKRRRVTDDNGKEVWEDVDPLFIDVECWGQLAVNCGASLKKGFPVIVDGSLVTDFWQEGEGNNAVTRSKIMLKARNVAFDMNHYQLNSARTSNSGHSLDGHDAVPVMDAEAVFERLTGQPPSFADPVDPTDPAEPVAAEADGGDNALDGAPDGTDEARYSAEDLSAAKAPF</sequence>
<keyword evidence="1 2" id="KW-0238">DNA-binding</keyword>
<dbReference type="PANTHER" id="PTHR10302:SF27">
    <property type="entry name" value="SINGLE-STRANDED DNA-BINDING PROTEIN"/>
    <property type="match status" value="1"/>
</dbReference>
<name>A0ABX8KYQ2_9CORY</name>
<dbReference type="NCBIfam" id="TIGR00621">
    <property type="entry name" value="ssb"/>
    <property type="match status" value="1"/>
</dbReference>
<proteinExistence type="predicted"/>
<accession>A0ABX8KYQ2</accession>
<keyword evidence="6" id="KW-1185">Reference proteome</keyword>
<dbReference type="InterPro" id="IPR000424">
    <property type="entry name" value="Primosome_PriB/ssb"/>
</dbReference>